<keyword evidence="4" id="KW-1185">Reference proteome</keyword>
<keyword evidence="1" id="KW-0175">Coiled coil</keyword>
<accession>A0A5B2Z9Q5</accession>
<dbReference type="EMBL" id="VUOD01000005">
    <property type="protein sequence ID" value="KAA2284749.1"/>
    <property type="molecule type" value="Genomic_DNA"/>
</dbReference>
<evidence type="ECO:0008006" key="5">
    <source>
        <dbReference type="Google" id="ProtNLM"/>
    </source>
</evidence>
<feature type="coiled-coil region" evidence="1">
    <location>
        <begin position="62"/>
        <end position="96"/>
    </location>
</feature>
<organism evidence="3 4">
    <name type="scientific">Arenimonas fontis</name>
    <dbReference type="NCBI Taxonomy" id="2608255"/>
    <lineage>
        <taxon>Bacteria</taxon>
        <taxon>Pseudomonadati</taxon>
        <taxon>Pseudomonadota</taxon>
        <taxon>Gammaproteobacteria</taxon>
        <taxon>Lysobacterales</taxon>
        <taxon>Lysobacteraceae</taxon>
        <taxon>Arenimonas</taxon>
    </lineage>
</organism>
<reference evidence="3 4" key="1">
    <citation type="submission" date="2019-09" db="EMBL/GenBank/DDBJ databases">
        <title>Arenimonas chukotkensis sp. nov., a bacterium isolated from Chukotka hot spring, Arctic region, Russia.</title>
        <authorList>
            <person name="Zayulina K.S."/>
            <person name="Prokofeva M.I."/>
            <person name="Elcheninov A.G."/>
            <person name="Novikov A."/>
            <person name="Kochetkova T.V."/>
            <person name="Kublanov I.V."/>
        </authorList>
    </citation>
    <scope>NUCLEOTIDE SEQUENCE [LARGE SCALE GENOMIC DNA]</scope>
    <source>
        <strain evidence="3 4">3729k</strain>
    </source>
</reference>
<keyword evidence="2" id="KW-1133">Transmembrane helix</keyword>
<keyword evidence="2" id="KW-0472">Membrane</keyword>
<comment type="caution">
    <text evidence="3">The sequence shown here is derived from an EMBL/GenBank/DDBJ whole genome shotgun (WGS) entry which is preliminary data.</text>
</comment>
<gene>
    <name evidence="3" type="ORF">F0415_08620</name>
</gene>
<dbReference type="RefSeq" id="WP_149860807.1">
    <property type="nucleotide sequence ID" value="NZ_VUOD01000005.1"/>
</dbReference>
<protein>
    <recommendedName>
        <fullName evidence="5">Uroporphyrin-III methyltransferase</fullName>
    </recommendedName>
</protein>
<reference evidence="3 4" key="2">
    <citation type="submission" date="2019-09" db="EMBL/GenBank/DDBJ databases">
        <authorList>
            <person name="Mazur A."/>
        </authorList>
    </citation>
    <scope>NUCLEOTIDE SEQUENCE [LARGE SCALE GENOMIC DNA]</scope>
    <source>
        <strain evidence="3 4">3729k</strain>
    </source>
</reference>
<dbReference type="AlphaFoldDB" id="A0A5B2Z9Q5"/>
<name>A0A5B2Z9Q5_9GAMM</name>
<evidence type="ECO:0000313" key="4">
    <source>
        <dbReference type="Proteomes" id="UP000322165"/>
    </source>
</evidence>
<proteinExistence type="predicted"/>
<evidence type="ECO:0000256" key="2">
    <source>
        <dbReference type="SAM" id="Phobius"/>
    </source>
</evidence>
<keyword evidence="2" id="KW-0812">Transmembrane</keyword>
<dbReference type="PANTHER" id="PTHR38043:SF1">
    <property type="entry name" value="PROTEIN HEMX"/>
    <property type="match status" value="1"/>
</dbReference>
<evidence type="ECO:0000256" key="1">
    <source>
        <dbReference type="SAM" id="Coils"/>
    </source>
</evidence>
<dbReference type="Proteomes" id="UP000322165">
    <property type="component" value="Unassembled WGS sequence"/>
</dbReference>
<feature type="transmembrane region" description="Helical" evidence="2">
    <location>
        <begin position="21"/>
        <end position="41"/>
    </location>
</feature>
<dbReference type="InterPro" id="IPR007470">
    <property type="entry name" value="HemX"/>
</dbReference>
<sequence length="336" mass="36418">MNSVLDETSDTPRPRHRFGALGWLLVLLVLAAIMAGGWRWWSSRAPANAGPDLSPEALDARLLEVEQAVASLRRTQQGLEQRVADAQARAGLLRDEVLAVGERAAILEDSLRELGAQASEGTESLRLDEAELLLSLAQSRLAVAGDLEGAIRATALAQQALAPLTSPEYLNLRQTVARELAALQALPDDPRSRAAGELDALQAALPGLASRAPGADADTPADTSTWRRLADAVIQVRPSHAQDLISPDDRAAGEAALGLELALARTALERRDETAFRAALQRVEQWLLRLYAEDEALRAERERLARLGRLNLMPDLPARGVALRQLRDLRRGRSDP</sequence>
<dbReference type="PANTHER" id="PTHR38043">
    <property type="entry name" value="PROTEIN HEMX"/>
    <property type="match status" value="1"/>
</dbReference>
<dbReference type="Pfam" id="PF04375">
    <property type="entry name" value="HemX"/>
    <property type="match status" value="1"/>
</dbReference>
<evidence type="ECO:0000313" key="3">
    <source>
        <dbReference type="EMBL" id="KAA2284749.1"/>
    </source>
</evidence>